<dbReference type="InterPro" id="IPR014445">
    <property type="entry name" value="Gln-dep_NAD_synthase"/>
</dbReference>
<comment type="function">
    <text evidence="7">Catalyzes the ATP-dependent amidation of deamido-NAD to form NAD. Uses L-glutamine as a nitrogen source.</text>
</comment>
<keyword evidence="13" id="KW-1185">Reference proteome</keyword>
<feature type="binding site" evidence="7">
    <location>
        <position position="201"/>
    </location>
    <ligand>
        <name>L-glutamine</name>
        <dbReference type="ChEBI" id="CHEBI:58359"/>
    </ligand>
</feature>
<dbReference type="InterPro" id="IPR022310">
    <property type="entry name" value="NAD/GMP_synthase"/>
</dbReference>
<proteinExistence type="inferred from homology"/>
<protein>
    <recommendedName>
        <fullName evidence="7 8">Glutamine-dependent NAD(+) synthetase</fullName>
        <ecNumber evidence="7 8">6.3.5.1</ecNumber>
    </recommendedName>
    <alternativeName>
        <fullName evidence="7 8">NAD(+) synthase [glutamine-hydrolyzing]</fullName>
    </alternativeName>
</protein>
<dbReference type="CDD" id="cd00553">
    <property type="entry name" value="NAD_synthase"/>
    <property type="match status" value="1"/>
</dbReference>
<name>A0ABZ1CDX1_9BACT</name>
<keyword evidence="4 7" id="KW-0547">Nucleotide-binding</keyword>
<dbReference type="Proteomes" id="UP000738431">
    <property type="component" value="Chromosome"/>
</dbReference>
<evidence type="ECO:0000313" key="13">
    <source>
        <dbReference type="Proteomes" id="UP000738431"/>
    </source>
</evidence>
<dbReference type="EC" id="6.3.5.1" evidence="7 8"/>
<feature type="binding site" evidence="7">
    <location>
        <position position="482"/>
    </location>
    <ligand>
        <name>deamido-NAD(+)</name>
        <dbReference type="ChEBI" id="CHEBI:58437"/>
        <note>ligand shared between two neighboring subunits</note>
    </ligand>
</feature>
<gene>
    <name evidence="7" type="primary">nadE</name>
    <name evidence="12" type="ORF">K1X11_003660</name>
</gene>
<comment type="pathway">
    <text evidence="1 7 8">Cofactor biosynthesis; NAD(+) biosynthesis; NAD(+) from deamido-NAD(+) (L-Gln route): step 1/1.</text>
</comment>
<evidence type="ECO:0000259" key="10">
    <source>
        <dbReference type="Pfam" id="PF00795"/>
    </source>
</evidence>
<feature type="binding site" evidence="7">
    <location>
        <begin position="487"/>
        <end position="490"/>
    </location>
    <ligand>
        <name>deamido-NAD(+)</name>
        <dbReference type="ChEBI" id="CHEBI:58437"/>
        <note>ligand shared between two neighboring subunits</note>
    </ligand>
</feature>
<dbReference type="InterPro" id="IPR003694">
    <property type="entry name" value="NAD_synthase"/>
</dbReference>
<evidence type="ECO:0000259" key="11">
    <source>
        <dbReference type="Pfam" id="PF02540"/>
    </source>
</evidence>
<comment type="catalytic activity">
    <reaction evidence="7 8">
        <text>deamido-NAD(+) + L-glutamine + ATP + H2O = L-glutamate + AMP + diphosphate + NAD(+) + H(+)</text>
        <dbReference type="Rhea" id="RHEA:24384"/>
        <dbReference type="ChEBI" id="CHEBI:15377"/>
        <dbReference type="ChEBI" id="CHEBI:15378"/>
        <dbReference type="ChEBI" id="CHEBI:29985"/>
        <dbReference type="ChEBI" id="CHEBI:30616"/>
        <dbReference type="ChEBI" id="CHEBI:33019"/>
        <dbReference type="ChEBI" id="CHEBI:57540"/>
        <dbReference type="ChEBI" id="CHEBI:58359"/>
        <dbReference type="ChEBI" id="CHEBI:58437"/>
        <dbReference type="ChEBI" id="CHEBI:456215"/>
        <dbReference type="EC" id="6.3.5.1"/>
    </reaction>
</comment>
<keyword evidence="3 7" id="KW-0436">Ligase</keyword>
<feature type="active site" description="Nucleophile; for glutaminase activity" evidence="7">
    <location>
        <position position="174"/>
    </location>
</feature>
<evidence type="ECO:0000256" key="3">
    <source>
        <dbReference type="ARBA" id="ARBA00022598"/>
    </source>
</evidence>
<evidence type="ECO:0000256" key="7">
    <source>
        <dbReference type="HAMAP-Rule" id="MF_02090"/>
    </source>
</evidence>
<evidence type="ECO:0000256" key="9">
    <source>
        <dbReference type="RuleBase" id="RU003811"/>
    </source>
</evidence>
<comment type="similarity">
    <text evidence="9">Belongs to the NAD synthetase family.</text>
</comment>
<evidence type="ECO:0000313" key="12">
    <source>
        <dbReference type="EMBL" id="WRQ88485.1"/>
    </source>
</evidence>
<dbReference type="Pfam" id="PF00795">
    <property type="entry name" value="CN_hydrolase"/>
    <property type="match status" value="1"/>
</dbReference>
<dbReference type="InterPro" id="IPR041856">
    <property type="entry name" value="NAD+_synth_C"/>
</dbReference>
<feature type="active site" description="Proton acceptor; for glutaminase activity" evidence="7">
    <location>
        <position position="50"/>
    </location>
</feature>
<keyword evidence="5 7" id="KW-0067">ATP-binding</keyword>
<dbReference type="PIRSF" id="PIRSF006630">
    <property type="entry name" value="NADS_GAT"/>
    <property type="match status" value="1"/>
</dbReference>
<dbReference type="PANTHER" id="PTHR23090">
    <property type="entry name" value="NH 3 /GLUTAMINE-DEPENDENT NAD + SYNTHETASE"/>
    <property type="match status" value="1"/>
</dbReference>
<dbReference type="PANTHER" id="PTHR23090:SF9">
    <property type="entry name" value="GLUTAMINE-DEPENDENT NAD(+) SYNTHETASE"/>
    <property type="match status" value="1"/>
</dbReference>
<dbReference type="Pfam" id="PF02540">
    <property type="entry name" value="NAD_synthase"/>
    <property type="match status" value="1"/>
</dbReference>
<dbReference type="Gene3D" id="3.40.50.620">
    <property type="entry name" value="HUPs"/>
    <property type="match status" value="1"/>
</dbReference>
<feature type="binding site" evidence="7">
    <location>
        <position position="453"/>
    </location>
    <ligand>
        <name>deamido-NAD(+)</name>
        <dbReference type="ChEBI" id="CHEBI:58437"/>
        <note>ligand shared between two neighboring subunits</note>
    </ligand>
</feature>
<dbReference type="InterPro" id="IPR014729">
    <property type="entry name" value="Rossmann-like_a/b/a_fold"/>
</dbReference>
<reference evidence="12 13" key="1">
    <citation type="submission" date="2021-08" db="EMBL/GenBank/DDBJ databases">
        <authorList>
            <person name="Zhang D."/>
            <person name="Zhang A."/>
            <person name="Wang L."/>
        </authorList>
    </citation>
    <scope>NUCLEOTIDE SEQUENCE [LARGE SCALE GENOMIC DNA]</scope>
    <source>
        <strain evidence="12 13">WL0086</strain>
    </source>
</reference>
<feature type="binding site" evidence="7">
    <location>
        <position position="207"/>
    </location>
    <ligand>
        <name>L-glutamine</name>
        <dbReference type="ChEBI" id="CHEBI:58359"/>
    </ligand>
</feature>
<dbReference type="NCBIfam" id="NF002730">
    <property type="entry name" value="PRK02628.1"/>
    <property type="match status" value="1"/>
</dbReference>
<sequence length="664" mass="72198">MPASSDFGFLRIATVCPELRVADVVFNLDQHHRCLAQAAAAGARLVLFPELSLTGYTCGDLFAQQLLRTTAREALCALAEATAEIPAFALVGLPFLVDDRLYNCAALIGDGRVLGLVPKTFLPNTQEYYEQRWFTSAERLRVDTVELADDYVAISPSLLFNDITTGACIGIEICEDLWTASPPSGQLALAGANLILNPSASDELLGKAPYRRDLVKQQSARCLAAYAYASSGPGESSTDVVFSGHCLIAENGALLSESKRFQFESQIQCADIDIQRLSHERIINSSYSSAVATLTPDRIKIALPEAKTPTKKQPQAPLGTLRPNPARPFVPSDSAIRADACREIFAIQSTGLAKRLRHTGARKVVIGISGGLDSTLALLVTAHAFDLLGLDRAGIIAPTMPGFGTTKRTRGNAEKLVEQLGATLRIIPIGDSVMQHFSDIGHNPESHDVTYENAQARERTQILMDVANQVGGFVVGTGDLSESALGWCTFNGDHMSMYHVNASVPKTLVRYLIDWAAEAEFSGATTAVLHDIADTPISPELLPMGANDEILQQTEDVVGPYELHDFFLFHFLRHGAPPAKILYLAELAFGKRYSRAVLLKWLETFARRFFAQQFKRSAMPDGPKVGSVALSPRGDWRMPSDASSATWLAEIESLKPAKSRAKRR</sequence>
<feature type="binding site" evidence="7">
    <location>
        <begin position="367"/>
        <end position="374"/>
    </location>
    <ligand>
        <name>ATP</name>
        <dbReference type="ChEBI" id="CHEBI:30616"/>
    </ligand>
</feature>
<comment type="similarity">
    <text evidence="2 7 8">In the C-terminal section; belongs to the NAD synthetase family.</text>
</comment>
<feature type="domain" description="NAD/GMP synthase" evidence="11">
    <location>
        <begin position="351"/>
        <end position="516"/>
    </location>
</feature>
<evidence type="ECO:0000256" key="4">
    <source>
        <dbReference type="ARBA" id="ARBA00022741"/>
    </source>
</evidence>
<reference evidence="12 13" key="2">
    <citation type="submission" date="2023-12" db="EMBL/GenBank/DDBJ databases">
        <title>Description of an unclassified Opitutus bacterium of Verrucomicrobiota.</title>
        <authorList>
            <person name="Zhang D.-F."/>
        </authorList>
    </citation>
    <scope>NUCLEOTIDE SEQUENCE [LARGE SCALE GENOMIC DNA]</scope>
    <source>
        <strain evidence="12 13">WL0086</strain>
    </source>
</reference>
<accession>A0ABZ1CDX1</accession>
<evidence type="ECO:0000256" key="1">
    <source>
        <dbReference type="ARBA" id="ARBA00005188"/>
    </source>
</evidence>
<dbReference type="HAMAP" id="MF_02090">
    <property type="entry name" value="NadE_glutamine_dep"/>
    <property type="match status" value="1"/>
</dbReference>
<dbReference type="RefSeq" id="WP_221032921.1">
    <property type="nucleotide sequence ID" value="NZ_CP139781.1"/>
</dbReference>
<organism evidence="12 13">
    <name type="scientific">Actomonas aquatica</name>
    <dbReference type="NCBI Taxonomy" id="2866162"/>
    <lineage>
        <taxon>Bacteria</taxon>
        <taxon>Pseudomonadati</taxon>
        <taxon>Verrucomicrobiota</taxon>
        <taxon>Opitutia</taxon>
        <taxon>Opitutales</taxon>
        <taxon>Opitutaceae</taxon>
        <taxon>Actomonas</taxon>
    </lineage>
</organism>
<feature type="active site" description="For glutaminase activity" evidence="7">
    <location>
        <position position="119"/>
    </location>
</feature>
<evidence type="ECO:0000256" key="5">
    <source>
        <dbReference type="ARBA" id="ARBA00022840"/>
    </source>
</evidence>
<dbReference type="EMBL" id="CP139781">
    <property type="protein sequence ID" value="WRQ88485.1"/>
    <property type="molecule type" value="Genomic_DNA"/>
</dbReference>
<evidence type="ECO:0000256" key="8">
    <source>
        <dbReference type="PIRNR" id="PIRNR006630"/>
    </source>
</evidence>
<dbReference type="CDD" id="cd07570">
    <property type="entry name" value="GAT_Gln-NAD-synth"/>
    <property type="match status" value="1"/>
</dbReference>
<dbReference type="GO" id="GO:0008795">
    <property type="term" value="F:NAD+ synthase activity"/>
    <property type="evidence" value="ECO:0007669"/>
    <property type="project" value="UniProtKB-EC"/>
</dbReference>
<evidence type="ECO:0000256" key="6">
    <source>
        <dbReference type="ARBA" id="ARBA00023027"/>
    </source>
</evidence>
<dbReference type="InterPro" id="IPR036526">
    <property type="entry name" value="C-N_Hydrolase_sf"/>
</dbReference>
<feature type="binding site" evidence="7">
    <location>
        <position position="615"/>
    </location>
    <ligand>
        <name>deamido-NAD(+)</name>
        <dbReference type="ChEBI" id="CHEBI:58437"/>
        <note>ligand shared between two neighboring subunits</note>
    </ligand>
</feature>
<feature type="domain" description="CN hydrolase" evidence="10">
    <location>
        <begin position="17"/>
        <end position="277"/>
    </location>
</feature>
<dbReference type="Gene3D" id="3.60.110.10">
    <property type="entry name" value="Carbon-nitrogen hydrolase"/>
    <property type="match status" value="1"/>
</dbReference>
<dbReference type="Gene3D" id="1.10.10.1140">
    <property type="entry name" value="Glutamine-dependent NAD+ synthetase, C-terminal domain"/>
    <property type="match status" value="1"/>
</dbReference>
<comment type="caution">
    <text evidence="7">Lacks conserved residue(s) required for the propagation of feature annotation.</text>
</comment>
<dbReference type="InterPro" id="IPR003010">
    <property type="entry name" value="C-N_Hydrolase"/>
</dbReference>
<dbReference type="SUPFAM" id="SSF56317">
    <property type="entry name" value="Carbon-nitrogen hydrolase"/>
    <property type="match status" value="1"/>
</dbReference>
<dbReference type="NCBIfam" id="TIGR00552">
    <property type="entry name" value="nadE"/>
    <property type="match status" value="1"/>
</dbReference>
<dbReference type="SUPFAM" id="SSF52402">
    <property type="entry name" value="Adenine nucleotide alpha hydrolases-like"/>
    <property type="match status" value="1"/>
</dbReference>
<feature type="binding site" evidence="7">
    <location>
        <position position="477"/>
    </location>
    <ligand>
        <name>ATP</name>
        <dbReference type="ChEBI" id="CHEBI:30616"/>
    </ligand>
</feature>
<evidence type="ECO:0000256" key="2">
    <source>
        <dbReference type="ARBA" id="ARBA00007145"/>
    </source>
</evidence>
<keyword evidence="6 7" id="KW-0520">NAD</keyword>